<organism evidence="4 5">
    <name type="scientific">Arthrobacter hankyongi</name>
    <dbReference type="NCBI Taxonomy" id="2904801"/>
    <lineage>
        <taxon>Bacteria</taxon>
        <taxon>Bacillati</taxon>
        <taxon>Actinomycetota</taxon>
        <taxon>Actinomycetes</taxon>
        <taxon>Micrococcales</taxon>
        <taxon>Micrococcaceae</taxon>
        <taxon>Arthrobacter</taxon>
    </lineage>
</organism>
<sequence length="266" mass="28208">MLGRSEVRPGYRETVRALAGAQKAATPGTPAYSVLVNRRAGRLLAAGAYRAGLTPNMVSTISAAFTFSAITLLAAAPAGDSGPAGWTGPVVWAGLAIGYAFDSADGQVARLRGGGSLCGEWLDHVLDSIKASALHLAVLVCAYRTFGLDDPVWLLVPVAYCLVDAVAFLAMILTEQLRKNHFLKAGAAIPRRIGSRLKSLALLPTDYGFLCFVFLFIGAPLVFMGLYTLFFAANLAYLVLACVKWFREMRRLDPAAAAASEGGRHA</sequence>
<comment type="similarity">
    <text evidence="2">Belongs to the CDP-alcohol phosphatidyltransferase class-I family.</text>
</comment>
<keyword evidence="3" id="KW-1133">Transmembrane helix</keyword>
<dbReference type="InterPro" id="IPR048254">
    <property type="entry name" value="CDP_ALCOHOL_P_TRANSF_CS"/>
</dbReference>
<name>A0ABS9L1N7_9MICC</name>
<keyword evidence="3" id="KW-0812">Transmembrane</keyword>
<feature type="transmembrane region" description="Helical" evidence="3">
    <location>
        <begin position="225"/>
        <end position="246"/>
    </location>
</feature>
<proteinExistence type="inferred from homology"/>
<accession>A0ABS9L1N7</accession>
<evidence type="ECO:0000256" key="2">
    <source>
        <dbReference type="RuleBase" id="RU003750"/>
    </source>
</evidence>
<evidence type="ECO:0000256" key="3">
    <source>
        <dbReference type="SAM" id="Phobius"/>
    </source>
</evidence>
<dbReference type="Proteomes" id="UP001165368">
    <property type="component" value="Unassembled WGS sequence"/>
</dbReference>
<reference evidence="4" key="1">
    <citation type="submission" date="2022-01" db="EMBL/GenBank/DDBJ databases">
        <authorList>
            <person name="Jo J.-H."/>
            <person name="Im W.-T."/>
        </authorList>
    </citation>
    <scope>NUCLEOTIDE SEQUENCE</scope>
    <source>
        <strain evidence="4">I2-34</strain>
    </source>
</reference>
<dbReference type="RefSeq" id="WP_237817642.1">
    <property type="nucleotide sequence ID" value="NZ_JAKLTQ010000001.1"/>
</dbReference>
<evidence type="ECO:0000313" key="4">
    <source>
        <dbReference type="EMBL" id="MCG2620541.1"/>
    </source>
</evidence>
<dbReference type="InterPro" id="IPR000462">
    <property type="entry name" value="CDP-OH_P_trans"/>
</dbReference>
<evidence type="ECO:0000313" key="5">
    <source>
        <dbReference type="Proteomes" id="UP001165368"/>
    </source>
</evidence>
<keyword evidence="1 2" id="KW-0808">Transferase</keyword>
<dbReference type="PROSITE" id="PS00379">
    <property type="entry name" value="CDP_ALCOHOL_P_TRANSF"/>
    <property type="match status" value="1"/>
</dbReference>
<keyword evidence="5" id="KW-1185">Reference proteome</keyword>
<feature type="transmembrane region" description="Helical" evidence="3">
    <location>
        <begin position="200"/>
        <end position="219"/>
    </location>
</feature>
<feature type="transmembrane region" description="Helical" evidence="3">
    <location>
        <begin position="58"/>
        <end position="78"/>
    </location>
</feature>
<comment type="caution">
    <text evidence="4">The sequence shown here is derived from an EMBL/GenBank/DDBJ whole genome shotgun (WGS) entry which is preliminary data.</text>
</comment>
<dbReference type="Gene3D" id="1.20.120.1760">
    <property type="match status" value="1"/>
</dbReference>
<dbReference type="Pfam" id="PF01066">
    <property type="entry name" value="CDP-OH_P_transf"/>
    <property type="match status" value="1"/>
</dbReference>
<gene>
    <name evidence="4" type="ORF">LVY72_01290</name>
</gene>
<keyword evidence="3" id="KW-0472">Membrane</keyword>
<dbReference type="EMBL" id="JAKLTQ010000001">
    <property type="protein sequence ID" value="MCG2620541.1"/>
    <property type="molecule type" value="Genomic_DNA"/>
</dbReference>
<protein>
    <submittedName>
        <fullName evidence="4">CDP-alcohol phosphatidyltransferase family protein</fullName>
    </submittedName>
</protein>
<dbReference type="InterPro" id="IPR043130">
    <property type="entry name" value="CDP-OH_PTrfase_TM_dom"/>
</dbReference>
<feature type="transmembrane region" description="Helical" evidence="3">
    <location>
        <begin position="152"/>
        <end position="174"/>
    </location>
</feature>
<evidence type="ECO:0000256" key="1">
    <source>
        <dbReference type="ARBA" id="ARBA00022679"/>
    </source>
</evidence>